<organism evidence="3 4">
    <name type="scientific">Novosphingobium resinovorum</name>
    <dbReference type="NCBI Taxonomy" id="158500"/>
    <lineage>
        <taxon>Bacteria</taxon>
        <taxon>Pseudomonadati</taxon>
        <taxon>Pseudomonadota</taxon>
        <taxon>Alphaproteobacteria</taxon>
        <taxon>Sphingomonadales</taxon>
        <taxon>Sphingomonadaceae</taxon>
        <taxon>Novosphingobium</taxon>
    </lineage>
</organism>
<dbReference type="GO" id="GO:0016787">
    <property type="term" value="F:hydrolase activity"/>
    <property type="evidence" value="ECO:0007669"/>
    <property type="project" value="UniProtKB-KW"/>
</dbReference>
<reference evidence="3 4" key="1">
    <citation type="submission" date="2014-03" db="EMBL/GenBank/DDBJ databases">
        <title>Whole genome sequence of Novosphingobium resinovorum KF1.</title>
        <authorList>
            <person name="Gan H.M."/>
            <person name="Gan H.Y."/>
            <person name="Chew T.H."/>
            <person name="Savka M.A."/>
        </authorList>
    </citation>
    <scope>NUCLEOTIDE SEQUENCE [LARGE SCALE GENOMIC DNA]</scope>
    <source>
        <strain evidence="3 4">KF1</strain>
    </source>
</reference>
<feature type="chain" id="PRO_5001552052" evidence="1">
    <location>
        <begin position="21"/>
        <end position="379"/>
    </location>
</feature>
<feature type="signal peptide" evidence="1">
    <location>
        <begin position="1"/>
        <end position="20"/>
    </location>
</feature>
<gene>
    <name evidence="3" type="ORF">BV97_01751</name>
</gene>
<proteinExistence type="predicted"/>
<name>A0A031K2N3_9SPHN</name>
<dbReference type="Pfam" id="PF07486">
    <property type="entry name" value="Hydrolase_2"/>
    <property type="match status" value="1"/>
</dbReference>
<evidence type="ECO:0000313" key="3">
    <source>
        <dbReference type="EMBL" id="EZP82827.1"/>
    </source>
</evidence>
<feature type="domain" description="Cell wall hydrolase SleB" evidence="2">
    <location>
        <begin position="107"/>
        <end position="215"/>
    </location>
</feature>
<sequence>MRAMTAIVAAVGLCSYALPAAVRAPVSVTARSGPVMLRNPVVKPPFGSAAPAADTAGSPEKAHLLNDARRFDAPPGLARPFAFAGGEQDHLRALTCLAAAGLYEAGDDAAGERAVMQVVLNRVRHGVYPASVCGVVFQGSELSTGCQFTFTCDGAMTRRPAPEAWRRARVLAAAALSGAVDPAVGDATHYHADYVYPYWAPSLTKVAQVGAHVFYRFAGGHLVRPNAPEPVIERLGALMGSEQAEVETTAASLPTVTEPAFTAAHPSVMAGNPGGVQGDAILLAIDPATPPGRWAMDALSRCAGKANCRVVAWPSPAMLEANRLRSPFQRDLPVFVFIRDPASHRDLALWDCSAVTRPDMRQCLPPDRVAVQRLLHTPL</sequence>
<dbReference type="eggNOG" id="COG3773">
    <property type="taxonomic scope" value="Bacteria"/>
</dbReference>
<dbReference type="Gene3D" id="1.10.10.2520">
    <property type="entry name" value="Cell wall hydrolase SleB, domain 1"/>
    <property type="match status" value="1"/>
</dbReference>
<dbReference type="InterPro" id="IPR011105">
    <property type="entry name" value="Cell_wall_hydrolase_SleB"/>
</dbReference>
<keyword evidence="3" id="KW-0378">Hydrolase</keyword>
<evidence type="ECO:0000256" key="1">
    <source>
        <dbReference type="SAM" id="SignalP"/>
    </source>
</evidence>
<dbReference type="InterPro" id="IPR042047">
    <property type="entry name" value="SleB_dom1"/>
</dbReference>
<dbReference type="Proteomes" id="UP000024329">
    <property type="component" value="Unassembled WGS sequence"/>
</dbReference>
<keyword evidence="1" id="KW-0732">Signal</keyword>
<dbReference type="PATRIC" id="fig|158500.4.peg.1795"/>
<accession>A0A031K2N3</accession>
<evidence type="ECO:0000259" key="2">
    <source>
        <dbReference type="Pfam" id="PF07486"/>
    </source>
</evidence>
<protein>
    <submittedName>
        <fullName evidence="3">Cell wall hydrolase SleB</fullName>
    </submittedName>
</protein>
<dbReference type="EMBL" id="JFYZ01000005">
    <property type="protein sequence ID" value="EZP82827.1"/>
    <property type="molecule type" value="Genomic_DNA"/>
</dbReference>
<comment type="caution">
    <text evidence="3">The sequence shown here is derived from an EMBL/GenBank/DDBJ whole genome shotgun (WGS) entry which is preliminary data.</text>
</comment>
<evidence type="ECO:0000313" key="4">
    <source>
        <dbReference type="Proteomes" id="UP000024329"/>
    </source>
</evidence>
<dbReference type="AlphaFoldDB" id="A0A031K2N3"/>